<dbReference type="OrthoDB" id="2801746at2"/>
<evidence type="ECO:0000313" key="2">
    <source>
        <dbReference type="Proteomes" id="UP000322524"/>
    </source>
</evidence>
<sequence length="286" mass="33217">MKKPSSGIESIIEVINGIITEEEFFSKKSDGVGRLIVDLPELLILKKQPILFREFLLSVSLAGRFKILLTKEILGMPQKSLYTKYGIPNDALRFLKGLQPVANSSPMPEIRKINLVSSPRIEILATIALFSRLPITWLLEETPENKWTTEYFYYLPDAHLNLDQFIDLLKITEEQALQYSQTKLHSRPDFQYVYDVRGVILHFNESEKLYLRLLFWEQGGFAIEIFNKQKQLQGFWQLKSLLKHFGSIEVGYCQTVINSQINIMFIVKSTSTNFSYPTEFQQFNFL</sequence>
<dbReference type="AlphaFoldDB" id="A0A5D4T5P5"/>
<organism evidence="1 2">
    <name type="scientific">Sutcliffiella horikoshii</name>
    <dbReference type="NCBI Taxonomy" id="79883"/>
    <lineage>
        <taxon>Bacteria</taxon>
        <taxon>Bacillati</taxon>
        <taxon>Bacillota</taxon>
        <taxon>Bacilli</taxon>
        <taxon>Bacillales</taxon>
        <taxon>Bacillaceae</taxon>
        <taxon>Sutcliffiella</taxon>
    </lineage>
</organism>
<reference evidence="1 2" key="1">
    <citation type="submission" date="2019-08" db="EMBL/GenBank/DDBJ databases">
        <title>Bacillus genomes from the desert of Cuatro Cienegas, Coahuila.</title>
        <authorList>
            <person name="Olmedo-Alvarez G."/>
        </authorList>
    </citation>
    <scope>NUCLEOTIDE SEQUENCE [LARGE SCALE GENOMIC DNA]</scope>
    <source>
        <strain evidence="1 2">CH28_1T</strain>
    </source>
</reference>
<gene>
    <name evidence="1" type="ORF">FZC76_03910</name>
</gene>
<dbReference type="Proteomes" id="UP000322524">
    <property type="component" value="Unassembled WGS sequence"/>
</dbReference>
<comment type="caution">
    <text evidence="1">The sequence shown here is derived from an EMBL/GenBank/DDBJ whole genome shotgun (WGS) entry which is preliminary data.</text>
</comment>
<name>A0A5D4T5P5_9BACI</name>
<proteinExistence type="predicted"/>
<evidence type="ECO:0000313" key="1">
    <source>
        <dbReference type="EMBL" id="TYS71047.1"/>
    </source>
</evidence>
<dbReference type="RefSeq" id="WP_148986945.1">
    <property type="nucleotide sequence ID" value="NZ_VTEV01000001.1"/>
</dbReference>
<dbReference type="EMBL" id="VTEV01000001">
    <property type="protein sequence ID" value="TYS71047.1"/>
    <property type="molecule type" value="Genomic_DNA"/>
</dbReference>
<protein>
    <submittedName>
        <fullName evidence="1">Uncharacterized protein</fullName>
    </submittedName>
</protein>
<accession>A0A5D4T5P5</accession>